<dbReference type="CDD" id="cd08566">
    <property type="entry name" value="GDPD_AtGDE_like"/>
    <property type="match status" value="1"/>
</dbReference>
<evidence type="ECO:0000313" key="4">
    <source>
        <dbReference type="EMBL" id="GGO45921.1"/>
    </source>
</evidence>
<dbReference type="PANTHER" id="PTHR46320:SF1">
    <property type="entry name" value="GLYCEROPHOSPHODIESTER PHOSPHODIESTERASE 1"/>
    <property type="match status" value="1"/>
</dbReference>
<reference evidence="5" key="1">
    <citation type="journal article" date="2019" name="Int. J. Syst. Evol. Microbiol.">
        <title>The Global Catalogue of Microorganisms (GCM) 10K type strain sequencing project: providing services to taxonomists for standard genome sequencing and annotation.</title>
        <authorList>
            <consortium name="The Broad Institute Genomics Platform"/>
            <consortium name="The Broad Institute Genome Sequencing Center for Infectious Disease"/>
            <person name="Wu L."/>
            <person name="Ma J."/>
        </authorList>
    </citation>
    <scope>NUCLEOTIDE SEQUENCE [LARGE SCALE GENOMIC DNA]</scope>
    <source>
        <strain evidence="5">CGMCC 4.7349</strain>
    </source>
</reference>
<evidence type="ECO:0000259" key="3">
    <source>
        <dbReference type="PROSITE" id="PS51704"/>
    </source>
</evidence>
<dbReference type="SUPFAM" id="SSF49785">
    <property type="entry name" value="Galactose-binding domain-like"/>
    <property type="match status" value="1"/>
</dbReference>
<dbReference type="EMBL" id="BMNG01000007">
    <property type="protein sequence ID" value="GGO45921.1"/>
    <property type="molecule type" value="Genomic_DNA"/>
</dbReference>
<dbReference type="PANTHER" id="PTHR46320">
    <property type="entry name" value="GLYCEROPHOSPHODIESTER PHOSPHODIESTERASE 1"/>
    <property type="match status" value="1"/>
</dbReference>
<feature type="chain" id="PRO_5045710394" description="Carbohydrate-binding protein" evidence="1">
    <location>
        <begin position="42"/>
        <end position="486"/>
    </location>
</feature>
<dbReference type="Gene3D" id="2.60.120.260">
    <property type="entry name" value="Galactose-binding domain-like"/>
    <property type="match status" value="1"/>
</dbReference>
<dbReference type="SUPFAM" id="SSF51695">
    <property type="entry name" value="PLC-like phosphodiesterases"/>
    <property type="match status" value="1"/>
</dbReference>
<organism evidence="4 5">
    <name type="scientific">Streptomyces lasiicapitis</name>
    <dbReference type="NCBI Taxonomy" id="1923961"/>
    <lineage>
        <taxon>Bacteria</taxon>
        <taxon>Bacillati</taxon>
        <taxon>Actinomycetota</taxon>
        <taxon>Actinomycetes</taxon>
        <taxon>Kitasatosporales</taxon>
        <taxon>Streptomycetaceae</taxon>
        <taxon>Streptomyces</taxon>
    </lineage>
</organism>
<feature type="domain" description="CBM6" evidence="2">
    <location>
        <begin position="334"/>
        <end position="479"/>
    </location>
</feature>
<feature type="domain" description="GP-PDE" evidence="3">
    <location>
        <begin position="68"/>
        <end position="321"/>
    </location>
</feature>
<dbReference type="InterPro" id="IPR030395">
    <property type="entry name" value="GP_PDE_dom"/>
</dbReference>
<protein>
    <recommendedName>
        <fullName evidence="6">Carbohydrate-binding protein</fullName>
    </recommendedName>
</protein>
<dbReference type="CDD" id="cd04080">
    <property type="entry name" value="CBM6_cellulase-like"/>
    <property type="match status" value="1"/>
</dbReference>
<dbReference type="InterPro" id="IPR032160">
    <property type="entry name" value="DUF4996"/>
</dbReference>
<dbReference type="PROSITE" id="PS51704">
    <property type="entry name" value="GP_PDE"/>
    <property type="match status" value="1"/>
</dbReference>
<dbReference type="Proteomes" id="UP000656881">
    <property type="component" value="Unassembled WGS sequence"/>
</dbReference>
<evidence type="ECO:0000313" key="5">
    <source>
        <dbReference type="Proteomes" id="UP000656881"/>
    </source>
</evidence>
<dbReference type="Pfam" id="PF03422">
    <property type="entry name" value="CBM_6"/>
    <property type="match status" value="1"/>
</dbReference>
<dbReference type="InterPro" id="IPR017946">
    <property type="entry name" value="PLC-like_Pdiesterase_TIM-brl"/>
</dbReference>
<gene>
    <name evidence="4" type="ORF">GCM10012286_35620</name>
</gene>
<proteinExistence type="predicted"/>
<feature type="signal peptide" evidence="1">
    <location>
        <begin position="1"/>
        <end position="41"/>
    </location>
</feature>
<dbReference type="PROSITE" id="PS51175">
    <property type="entry name" value="CBM6"/>
    <property type="match status" value="1"/>
</dbReference>
<dbReference type="InterPro" id="IPR008979">
    <property type="entry name" value="Galactose-bd-like_sf"/>
</dbReference>
<dbReference type="Gene3D" id="3.20.20.190">
    <property type="entry name" value="Phosphatidylinositol (PI) phosphodiesterase"/>
    <property type="match status" value="1"/>
</dbReference>
<keyword evidence="5" id="KW-1185">Reference proteome</keyword>
<sequence length="486" mass="51567">MLSPMPSYKIPRRLPAVRLTVTATAAAWAMALGGAAPGALAVESGAPADTAADRAHRDFLDHGPGIGVMTAAHRGQWREAPENSIPAIREAFADGAEIVEVDIRLTKDGVPVLMHDETVDRTTDGTGRVGDLTYAQLRALRLREGLGGRQTALTADRVPTLAEAMTAARTHGLVNLDQVWQHREAVWRVLEATGTVRNGLFKSRAPVTEVKAFRTRHPGALYMHLVDDANATSVAEFGNDRPPAFEVVFDEVGDTVAGAAFLRGLRATSRVWINGMRDGLAARYTDEASLIAPARGWATLIGGYGASIIQTDNVEALETYLATGAAGAVPTGAVRIQGEEHVLGGEGVAYHDIDAGNRGDGPGRSGEDVDVCDHDGAVAVCWMRGSEWLTYAVDVPRSGSYALKARVSSPYSPAGTYRLAFDGGAPGAAVRVANTTGHHAFALQAGGVTRTLERGRHTLRLSLDADAFQNWNLDYLQLEPVTAPGE</sequence>
<dbReference type="Pfam" id="PF16387">
    <property type="entry name" value="DUF4996"/>
    <property type="match status" value="1"/>
</dbReference>
<accession>A0ABQ2M209</accession>
<comment type="caution">
    <text evidence="4">The sequence shown here is derived from an EMBL/GenBank/DDBJ whole genome shotgun (WGS) entry which is preliminary data.</text>
</comment>
<keyword evidence="1" id="KW-0732">Signal</keyword>
<name>A0ABQ2M209_9ACTN</name>
<dbReference type="Pfam" id="PF03009">
    <property type="entry name" value="GDPD"/>
    <property type="match status" value="1"/>
</dbReference>
<evidence type="ECO:0000259" key="2">
    <source>
        <dbReference type="PROSITE" id="PS51175"/>
    </source>
</evidence>
<evidence type="ECO:0008006" key="6">
    <source>
        <dbReference type="Google" id="ProtNLM"/>
    </source>
</evidence>
<dbReference type="InterPro" id="IPR005084">
    <property type="entry name" value="CBM6"/>
</dbReference>
<evidence type="ECO:0000256" key="1">
    <source>
        <dbReference type="SAM" id="SignalP"/>
    </source>
</evidence>